<dbReference type="AlphaFoldDB" id="D3BHQ6"/>
<reference evidence="1 2" key="1">
    <citation type="journal article" date="2011" name="Genome Res.">
        <title>Phylogeny-wide analysis of social amoeba genomes highlights ancient origins for complex intercellular communication.</title>
        <authorList>
            <person name="Heidel A.J."/>
            <person name="Lawal H.M."/>
            <person name="Felder M."/>
            <person name="Schilde C."/>
            <person name="Helps N.R."/>
            <person name="Tunggal B."/>
            <person name="Rivero F."/>
            <person name="John U."/>
            <person name="Schleicher M."/>
            <person name="Eichinger L."/>
            <person name="Platzer M."/>
            <person name="Noegel A.A."/>
            <person name="Schaap P."/>
            <person name="Gloeckner G."/>
        </authorList>
    </citation>
    <scope>NUCLEOTIDE SEQUENCE [LARGE SCALE GENOMIC DNA]</scope>
    <source>
        <strain evidence="2">ATCC 26659 / Pp 5 / PN500</strain>
    </source>
</reference>
<sequence>MGAFSLTQICRVTVIIYNHNIIDVDTHQALMSLSSSKNGSHRFSSIEYLKLPFLTPPNE</sequence>
<dbReference type="GeneID" id="31363749"/>
<dbReference type="RefSeq" id="XP_020430930.1">
    <property type="nucleotide sequence ID" value="XM_020579091.1"/>
</dbReference>
<comment type="caution">
    <text evidence="1">The sequence shown here is derived from an EMBL/GenBank/DDBJ whole genome shotgun (WGS) entry which is preliminary data.</text>
</comment>
<gene>
    <name evidence="1" type="ORF">PPL_08269</name>
</gene>
<keyword evidence="2" id="KW-1185">Reference proteome</keyword>
<protein>
    <submittedName>
        <fullName evidence="1">Uncharacterized protein</fullName>
    </submittedName>
</protein>
<dbReference type="EMBL" id="ADBJ01000037">
    <property type="protein sequence ID" value="EFA78806.1"/>
    <property type="molecule type" value="Genomic_DNA"/>
</dbReference>
<name>D3BHQ6_HETP5</name>
<dbReference type="InParanoid" id="D3BHQ6"/>
<evidence type="ECO:0000313" key="2">
    <source>
        <dbReference type="Proteomes" id="UP000001396"/>
    </source>
</evidence>
<proteinExistence type="predicted"/>
<organism evidence="1 2">
    <name type="scientific">Heterostelium pallidum (strain ATCC 26659 / Pp 5 / PN500)</name>
    <name type="common">Cellular slime mold</name>
    <name type="synonym">Polysphondylium pallidum</name>
    <dbReference type="NCBI Taxonomy" id="670386"/>
    <lineage>
        <taxon>Eukaryota</taxon>
        <taxon>Amoebozoa</taxon>
        <taxon>Evosea</taxon>
        <taxon>Eumycetozoa</taxon>
        <taxon>Dictyostelia</taxon>
        <taxon>Acytosteliales</taxon>
        <taxon>Acytosteliaceae</taxon>
        <taxon>Heterostelium</taxon>
    </lineage>
</organism>
<dbReference type="Proteomes" id="UP000001396">
    <property type="component" value="Unassembled WGS sequence"/>
</dbReference>
<accession>D3BHQ6</accession>
<evidence type="ECO:0000313" key="1">
    <source>
        <dbReference type="EMBL" id="EFA78806.1"/>
    </source>
</evidence>